<keyword evidence="1" id="KW-0229">DNA integration</keyword>
<reference evidence="7" key="1">
    <citation type="journal article" date="2019" name="Int. J. Syst. Evol. Microbiol.">
        <title>The Global Catalogue of Microorganisms (GCM) 10K type strain sequencing project: providing services to taxonomists for standard genome sequencing and annotation.</title>
        <authorList>
            <consortium name="The Broad Institute Genomics Platform"/>
            <consortium name="The Broad Institute Genome Sequencing Center for Infectious Disease"/>
            <person name="Wu L."/>
            <person name="Ma J."/>
        </authorList>
    </citation>
    <scope>NUCLEOTIDE SEQUENCE [LARGE SCALE GENOMIC DNA]</scope>
    <source>
        <strain evidence="7">NBRC 113072</strain>
    </source>
</reference>
<evidence type="ECO:0000256" key="3">
    <source>
        <dbReference type="ARBA" id="ARBA00023172"/>
    </source>
</evidence>
<organism evidence="6 7">
    <name type="scientific">Mobilicoccus caccae</name>
    <dbReference type="NCBI Taxonomy" id="1859295"/>
    <lineage>
        <taxon>Bacteria</taxon>
        <taxon>Bacillati</taxon>
        <taxon>Actinomycetota</taxon>
        <taxon>Actinomycetes</taxon>
        <taxon>Micrococcales</taxon>
        <taxon>Dermatophilaceae</taxon>
        <taxon>Mobilicoccus</taxon>
    </lineage>
</organism>
<protein>
    <recommendedName>
        <fullName evidence="5">Resolvase/invertase-type recombinase catalytic domain-containing protein</fullName>
    </recommendedName>
</protein>
<dbReference type="PROSITE" id="PS51736">
    <property type="entry name" value="RECOMBINASES_3"/>
    <property type="match status" value="1"/>
</dbReference>
<evidence type="ECO:0000313" key="7">
    <source>
        <dbReference type="Proteomes" id="UP001157126"/>
    </source>
</evidence>
<proteinExistence type="predicted"/>
<sequence>MGDNATTTKALGYVRVSTNEQASSGLGLGAQRTTITERCSARGWDLVDVVADEGLSASTLRRPGLTTALDRMAAGEADVLVVAKLDRLSRSLRDFIDLRDRAAAGGWGLVILDVALDMSTPSGQLTSNVLASVGEFERALISARTRDALAEARKRGVRLGRPPEIPDHVAARIRGRRAAGDSLRRIAADLTADDIPTARGGAVWSPSSVQTVLKSER</sequence>
<evidence type="ECO:0000256" key="1">
    <source>
        <dbReference type="ARBA" id="ARBA00022908"/>
    </source>
</evidence>
<comment type="caution">
    <text evidence="6">The sequence shown here is derived from an EMBL/GenBank/DDBJ whole genome shotgun (WGS) entry which is preliminary data.</text>
</comment>
<dbReference type="SUPFAM" id="SSF53041">
    <property type="entry name" value="Resolvase-like"/>
    <property type="match status" value="1"/>
</dbReference>
<evidence type="ECO:0000259" key="5">
    <source>
        <dbReference type="PROSITE" id="PS51736"/>
    </source>
</evidence>
<dbReference type="InterPro" id="IPR006119">
    <property type="entry name" value="Resolv_N"/>
</dbReference>
<dbReference type="EMBL" id="BSUO01000001">
    <property type="protein sequence ID" value="GMA40209.1"/>
    <property type="molecule type" value="Genomic_DNA"/>
</dbReference>
<feature type="active site" description="O-(5'-phospho-DNA)-serine intermediate" evidence="4">
    <location>
        <position position="17"/>
    </location>
</feature>
<dbReference type="RefSeq" id="WP_284303948.1">
    <property type="nucleotide sequence ID" value="NZ_BSUO01000001.1"/>
</dbReference>
<evidence type="ECO:0000256" key="4">
    <source>
        <dbReference type="PROSITE-ProRule" id="PRU10137"/>
    </source>
</evidence>
<dbReference type="PROSITE" id="PS00397">
    <property type="entry name" value="RECOMBINASES_1"/>
    <property type="match status" value="1"/>
</dbReference>
<dbReference type="PANTHER" id="PTHR30461">
    <property type="entry name" value="DNA-INVERTASE FROM LAMBDOID PROPHAGE"/>
    <property type="match status" value="1"/>
</dbReference>
<feature type="domain" description="Resolvase/invertase-type recombinase catalytic" evidence="5">
    <location>
        <begin position="9"/>
        <end position="156"/>
    </location>
</feature>
<name>A0ABQ6IQP4_9MICO</name>
<dbReference type="Proteomes" id="UP001157126">
    <property type="component" value="Unassembled WGS sequence"/>
</dbReference>
<dbReference type="InterPro" id="IPR006118">
    <property type="entry name" value="Recombinase_CS"/>
</dbReference>
<accession>A0ABQ6IQP4</accession>
<evidence type="ECO:0000256" key="2">
    <source>
        <dbReference type="ARBA" id="ARBA00023125"/>
    </source>
</evidence>
<evidence type="ECO:0000313" key="6">
    <source>
        <dbReference type="EMBL" id="GMA40209.1"/>
    </source>
</evidence>
<dbReference type="SMART" id="SM00857">
    <property type="entry name" value="Resolvase"/>
    <property type="match status" value="1"/>
</dbReference>
<dbReference type="Pfam" id="PF07508">
    <property type="entry name" value="Recombinase"/>
    <property type="match status" value="1"/>
</dbReference>
<dbReference type="InterPro" id="IPR050639">
    <property type="entry name" value="SSR_resolvase"/>
</dbReference>
<gene>
    <name evidence="6" type="ORF">GCM10025883_22540</name>
</gene>
<keyword evidence="7" id="KW-1185">Reference proteome</keyword>
<dbReference type="CDD" id="cd00338">
    <property type="entry name" value="Ser_Recombinase"/>
    <property type="match status" value="1"/>
</dbReference>
<dbReference type="PANTHER" id="PTHR30461:SF2">
    <property type="entry name" value="SERINE RECOMBINASE PINE-RELATED"/>
    <property type="match status" value="1"/>
</dbReference>
<keyword evidence="2" id="KW-0238">DNA-binding</keyword>
<dbReference type="Gene3D" id="3.40.50.1390">
    <property type="entry name" value="Resolvase, N-terminal catalytic domain"/>
    <property type="match status" value="1"/>
</dbReference>
<dbReference type="InterPro" id="IPR011109">
    <property type="entry name" value="DNA_bind_recombinase_dom"/>
</dbReference>
<dbReference type="Pfam" id="PF00239">
    <property type="entry name" value="Resolvase"/>
    <property type="match status" value="1"/>
</dbReference>
<keyword evidence="3" id="KW-0233">DNA recombination</keyword>
<dbReference type="InterPro" id="IPR036162">
    <property type="entry name" value="Resolvase-like_N_sf"/>
</dbReference>